<gene>
    <name evidence="1" type="ORF">BS47DRAFT_1399428</name>
</gene>
<organism evidence="1 2">
    <name type="scientific">Hydnum rufescens UP504</name>
    <dbReference type="NCBI Taxonomy" id="1448309"/>
    <lineage>
        <taxon>Eukaryota</taxon>
        <taxon>Fungi</taxon>
        <taxon>Dikarya</taxon>
        <taxon>Basidiomycota</taxon>
        <taxon>Agaricomycotina</taxon>
        <taxon>Agaricomycetes</taxon>
        <taxon>Cantharellales</taxon>
        <taxon>Hydnaceae</taxon>
        <taxon>Hydnum</taxon>
    </lineage>
</organism>
<dbReference type="OrthoDB" id="3065631at2759"/>
<sequence length="568" mass="63281">MAHASLTEIDLRIRTLSSLITNLNKQIESPEFTHHPRNSSTLVACNHIATLLTRGVDDASNRLVGPGRKVVAVSGRIAFHVSLAVSVDANEVDEDPAVGLSNAKDRPKFRVDRIQPSSTCLQDLAAPPYHVNEAILQVYAANLLAAVRDLEDTLDIYPFMTFVVRSCLPKITHRLGADLHVFKRPLDKILNGWSPGPHDVLASKRVRVLPEYQIIRTHLVDASVTGEGDQFEWSIDTAPMWIAALCHVIREAKRCARNCRNPDRTNKVLNTYALQALTSVLAALHLLSYRAPVRELLALPSIERRLNEDRWDDIQDSLITDDDGLDMTPEADEDSRSMACRYLRSAVAWYSAMYYILRSVKNSRSFKNITLDFVVTPVASPDACAPEELLVNAAIAYMLNKVAWDPQSKKAESLIQEFKKKILPLKFCGTVHCEASLMGLVVACKDNTIPLPNDIKREELEVFKVNLVTSNGVTTIGVGKKCCWCCSWLANQLHVAHPHISFQVAEDMETALKEIWRREVGKFAEDFERCSRNATQSAMSPPSSSISTSIDDMVADALGQRSKPIYGR</sequence>
<comment type="caution">
    <text evidence="1">The sequence shown here is derived from an EMBL/GenBank/DDBJ whole genome shotgun (WGS) entry which is preliminary data.</text>
</comment>
<name>A0A9P6AIQ8_9AGAM</name>
<reference evidence="1" key="1">
    <citation type="journal article" date="2020" name="Nat. Commun.">
        <title>Large-scale genome sequencing of mycorrhizal fungi provides insights into the early evolution of symbiotic traits.</title>
        <authorList>
            <person name="Miyauchi S."/>
            <person name="Kiss E."/>
            <person name="Kuo A."/>
            <person name="Drula E."/>
            <person name="Kohler A."/>
            <person name="Sanchez-Garcia M."/>
            <person name="Morin E."/>
            <person name="Andreopoulos B."/>
            <person name="Barry K.W."/>
            <person name="Bonito G."/>
            <person name="Buee M."/>
            <person name="Carver A."/>
            <person name="Chen C."/>
            <person name="Cichocki N."/>
            <person name="Clum A."/>
            <person name="Culley D."/>
            <person name="Crous P.W."/>
            <person name="Fauchery L."/>
            <person name="Girlanda M."/>
            <person name="Hayes R.D."/>
            <person name="Keri Z."/>
            <person name="LaButti K."/>
            <person name="Lipzen A."/>
            <person name="Lombard V."/>
            <person name="Magnuson J."/>
            <person name="Maillard F."/>
            <person name="Murat C."/>
            <person name="Nolan M."/>
            <person name="Ohm R.A."/>
            <person name="Pangilinan J."/>
            <person name="Pereira M.F."/>
            <person name="Perotto S."/>
            <person name="Peter M."/>
            <person name="Pfister S."/>
            <person name="Riley R."/>
            <person name="Sitrit Y."/>
            <person name="Stielow J.B."/>
            <person name="Szollosi G."/>
            <person name="Zifcakova L."/>
            <person name="Stursova M."/>
            <person name="Spatafora J.W."/>
            <person name="Tedersoo L."/>
            <person name="Vaario L.M."/>
            <person name="Yamada A."/>
            <person name="Yan M."/>
            <person name="Wang P."/>
            <person name="Xu J."/>
            <person name="Bruns T."/>
            <person name="Baldrian P."/>
            <person name="Vilgalys R."/>
            <person name="Dunand C."/>
            <person name="Henrissat B."/>
            <person name="Grigoriev I.V."/>
            <person name="Hibbett D."/>
            <person name="Nagy L.G."/>
            <person name="Martin F.M."/>
        </authorList>
    </citation>
    <scope>NUCLEOTIDE SEQUENCE</scope>
    <source>
        <strain evidence="1">UP504</strain>
    </source>
</reference>
<evidence type="ECO:0000313" key="2">
    <source>
        <dbReference type="Proteomes" id="UP000886523"/>
    </source>
</evidence>
<protein>
    <submittedName>
        <fullName evidence="1">Uncharacterized protein</fullName>
    </submittedName>
</protein>
<evidence type="ECO:0000313" key="1">
    <source>
        <dbReference type="EMBL" id="KAF9506473.1"/>
    </source>
</evidence>
<accession>A0A9P6AIQ8</accession>
<dbReference type="Proteomes" id="UP000886523">
    <property type="component" value="Unassembled WGS sequence"/>
</dbReference>
<dbReference type="AlphaFoldDB" id="A0A9P6AIQ8"/>
<keyword evidence="2" id="KW-1185">Reference proteome</keyword>
<dbReference type="EMBL" id="MU129109">
    <property type="protein sequence ID" value="KAF9506473.1"/>
    <property type="molecule type" value="Genomic_DNA"/>
</dbReference>
<proteinExistence type="predicted"/>